<dbReference type="EMBL" id="BJXQ01000004">
    <property type="protein sequence ID" value="GEN02882.1"/>
    <property type="molecule type" value="Genomic_DNA"/>
</dbReference>
<dbReference type="RefSeq" id="WP_048846076.1">
    <property type="nucleotide sequence ID" value="NZ_BAMW01000030.1"/>
</dbReference>
<dbReference type="EMBL" id="BAMW01000030">
    <property type="protein sequence ID" value="GAN63498.1"/>
    <property type="molecule type" value="Genomic_DNA"/>
</dbReference>
<reference evidence="1 4" key="1">
    <citation type="submission" date="2012-11" db="EMBL/GenBank/DDBJ databases">
        <title>Whole genome sequence of Acetobacter indonesiensis 5H-1.</title>
        <authorList>
            <person name="Azuma Y."/>
            <person name="Higashiura N."/>
            <person name="Hirakawa H."/>
            <person name="Matsushita K."/>
        </authorList>
    </citation>
    <scope>NUCLEOTIDE SEQUENCE [LARGE SCALE GENOMIC DNA]</scope>
    <source>
        <strain evidence="1 4">5H-1</strain>
    </source>
</reference>
<dbReference type="AlphaFoldDB" id="A0A252AW92"/>
<reference evidence="5" key="3">
    <citation type="submission" date="2014-06" db="EMBL/GenBank/DDBJ databases">
        <authorList>
            <person name="Winans N.J."/>
            <person name="Newell P.D."/>
            <person name="Douglas A.E."/>
        </authorList>
    </citation>
    <scope>NUCLEOTIDE SEQUENCE [LARGE SCALE GENOMIC DNA]</scope>
</reference>
<evidence type="ECO:0000313" key="3">
    <source>
        <dbReference type="EMBL" id="OUI94910.1"/>
    </source>
</evidence>
<dbReference type="Proteomes" id="UP000194641">
    <property type="component" value="Unassembled WGS sequence"/>
</dbReference>
<dbReference type="Proteomes" id="UP000321104">
    <property type="component" value="Unassembled WGS sequence"/>
</dbReference>
<accession>A0A252AW92</accession>
<name>A0A252AW92_9PROT</name>
<evidence type="ECO:0000313" key="5">
    <source>
        <dbReference type="Proteomes" id="UP000194641"/>
    </source>
</evidence>
<keyword evidence="4" id="KW-1185">Reference proteome</keyword>
<protein>
    <submittedName>
        <fullName evidence="3">Uncharacterized protein</fullName>
    </submittedName>
</protein>
<gene>
    <name evidence="1" type="ORF">Abin_030_041</name>
    <name evidence="2" type="ORF">AIN02nite_09070</name>
    <name evidence="3" type="ORF">HK17_02515</name>
</gene>
<evidence type="ECO:0000313" key="1">
    <source>
        <dbReference type="EMBL" id="GAN63498.1"/>
    </source>
</evidence>
<evidence type="ECO:0000313" key="6">
    <source>
        <dbReference type="Proteomes" id="UP000321104"/>
    </source>
</evidence>
<reference evidence="3" key="2">
    <citation type="submission" date="2014-06" db="EMBL/GenBank/DDBJ databases">
        <authorList>
            <person name="Ju J."/>
            <person name="Zhang J."/>
        </authorList>
    </citation>
    <scope>NUCLEOTIDE SEQUENCE [LARGE SCALE GENOMIC DNA]</scope>
    <source>
        <strain evidence="3">DmL_051</strain>
    </source>
</reference>
<dbReference type="EMBL" id="JOPA01000012">
    <property type="protein sequence ID" value="OUI94910.1"/>
    <property type="molecule type" value="Genomic_DNA"/>
</dbReference>
<reference evidence="2 6" key="4">
    <citation type="submission" date="2019-07" db="EMBL/GenBank/DDBJ databases">
        <title>Whole genome shotgun sequence of Acetobacter indonesiensis NBRC 16471.</title>
        <authorList>
            <person name="Hosoyama A."/>
            <person name="Uohara A."/>
            <person name="Ohji S."/>
            <person name="Ichikawa N."/>
        </authorList>
    </citation>
    <scope>NUCLEOTIDE SEQUENCE [LARGE SCALE GENOMIC DNA]</scope>
    <source>
        <strain evidence="2 6">NBRC 16471</strain>
    </source>
</reference>
<evidence type="ECO:0000313" key="4">
    <source>
        <dbReference type="Proteomes" id="UP000032673"/>
    </source>
</evidence>
<organism evidence="3 5">
    <name type="scientific">Acetobacter indonesiensis</name>
    <dbReference type="NCBI Taxonomy" id="104101"/>
    <lineage>
        <taxon>Bacteria</taxon>
        <taxon>Pseudomonadati</taxon>
        <taxon>Pseudomonadota</taxon>
        <taxon>Alphaproteobacteria</taxon>
        <taxon>Acetobacterales</taxon>
        <taxon>Acetobacteraceae</taxon>
        <taxon>Acetobacter</taxon>
    </lineage>
</organism>
<dbReference type="Proteomes" id="UP000032673">
    <property type="component" value="Unassembled WGS sequence"/>
</dbReference>
<evidence type="ECO:0000313" key="2">
    <source>
        <dbReference type="EMBL" id="GEN02882.1"/>
    </source>
</evidence>
<proteinExistence type="predicted"/>
<sequence>MAGLIHFFQHHAWKSYVDTQSDLVSGWEDIDPPVPRQGGTGGTLKSASHTLLETARLTMTRDLKEG</sequence>
<comment type="caution">
    <text evidence="3">The sequence shown here is derived from an EMBL/GenBank/DDBJ whole genome shotgun (WGS) entry which is preliminary data.</text>
</comment>